<evidence type="ECO:0000313" key="1">
    <source>
        <dbReference type="EMBL" id="AZB23600.1"/>
    </source>
</evidence>
<organism evidence="1 2">
    <name type="scientific">Chryseobacterium bernardetii</name>
    <dbReference type="NCBI Taxonomy" id="1241978"/>
    <lineage>
        <taxon>Bacteria</taxon>
        <taxon>Pseudomonadati</taxon>
        <taxon>Bacteroidota</taxon>
        <taxon>Flavobacteriia</taxon>
        <taxon>Flavobacteriales</taxon>
        <taxon>Weeksellaceae</taxon>
        <taxon>Chryseobacterium group</taxon>
        <taxon>Chryseobacterium</taxon>
    </lineage>
</organism>
<dbReference type="GeneID" id="99063704"/>
<evidence type="ECO:0000313" key="2">
    <source>
        <dbReference type="Proteomes" id="UP000271193"/>
    </source>
</evidence>
<keyword evidence="2" id="KW-1185">Reference proteome</keyword>
<dbReference type="AlphaFoldDB" id="A0A3G6TC20"/>
<sequence length="94" mass="11436">MKNFQKLKERKPELAKDLESMTREELMEHYALELAEKDELEEYKENIEFYHTELEYIVSLACNWLKKNRKDKHQIIIEGDKGELIYTHTEKSFI</sequence>
<dbReference type="RefSeq" id="WP_123868737.1">
    <property type="nucleotide sequence ID" value="NZ_CP033932.1"/>
</dbReference>
<dbReference type="EMBL" id="CP033932">
    <property type="protein sequence ID" value="AZB23600.1"/>
    <property type="molecule type" value="Genomic_DNA"/>
</dbReference>
<reference evidence="2" key="1">
    <citation type="submission" date="2018-11" db="EMBL/GenBank/DDBJ databases">
        <title>Proposal to divide the Flavobacteriaceae and reorganize its genera based on Amino Acid Identity values calculated from whole genome sequences.</title>
        <authorList>
            <person name="Nicholson A.C."/>
            <person name="Gulvik C.A."/>
            <person name="Whitney A.M."/>
            <person name="Humrighouse B.W."/>
            <person name="Bell M."/>
            <person name="Holmes B."/>
            <person name="Steigerwalt A.G."/>
            <person name="Villarma A."/>
            <person name="Sheth M."/>
            <person name="Batra D."/>
            <person name="Pryor J."/>
            <person name="Bernardet J.-F."/>
            <person name="Hugo C."/>
            <person name="Kampfer P."/>
            <person name="Newman J."/>
            <person name="McQuiston J.R."/>
        </authorList>
    </citation>
    <scope>NUCLEOTIDE SEQUENCE [LARGE SCALE GENOMIC DNA]</scope>
    <source>
        <strain evidence="2">G0229</strain>
    </source>
</reference>
<gene>
    <name evidence="1" type="ORF">EG339_02670</name>
</gene>
<name>A0A3G6TC20_9FLAO</name>
<dbReference type="KEGG" id="cben:EG339_02670"/>
<protein>
    <submittedName>
        <fullName evidence="1">Uncharacterized protein</fullName>
    </submittedName>
</protein>
<proteinExistence type="predicted"/>
<dbReference type="Proteomes" id="UP000271193">
    <property type="component" value="Chromosome"/>
</dbReference>
<accession>A0A3G6TC20</accession>